<reference evidence="2 3" key="1">
    <citation type="submission" date="2020-08" db="EMBL/GenBank/DDBJ databases">
        <title>Genomic Encyclopedia of Type Strains, Phase IV (KMG-IV): sequencing the most valuable type-strain genomes for metagenomic binning, comparative biology and taxonomic classification.</title>
        <authorList>
            <person name="Goeker M."/>
        </authorList>
    </citation>
    <scope>NUCLEOTIDE SEQUENCE [LARGE SCALE GENOMIC DNA]</scope>
    <source>
        <strain evidence="2 3">DSM 11590</strain>
    </source>
</reference>
<dbReference type="InterPro" id="IPR058248">
    <property type="entry name" value="Lxx211020-like"/>
</dbReference>
<gene>
    <name evidence="2" type="ORF">FHS48_002659</name>
</gene>
<name>A0A7W9ZGT9_NOVIT</name>
<protein>
    <recommendedName>
        <fullName evidence="4">Copper chaperone PCu(A)C</fullName>
    </recommendedName>
</protein>
<dbReference type="PANTHER" id="PTHR36302:SF1">
    <property type="entry name" value="COPPER CHAPERONE PCU(A)C"/>
    <property type="match status" value="1"/>
</dbReference>
<feature type="chain" id="PRO_5030679557" description="Copper chaperone PCu(A)C" evidence="1">
    <location>
        <begin position="28"/>
        <end position="162"/>
    </location>
</feature>
<sequence length="162" mass="16760">MLSFRSRLAAPLLAAAVAVTLSAGALAHGYTVGKLAIGHPWAKASAGMAANGAAFLKITNSGEADRLIAAKTTAADRAELHTHTMDGGVMKMRQVEAIEIPAGGTVALEPGGLHVMLFGLKAPLKENDKFPLTLTFEKSGSVDVEVKVEPLTTTPAEAHKAH</sequence>
<evidence type="ECO:0008006" key="4">
    <source>
        <dbReference type="Google" id="ProtNLM"/>
    </source>
</evidence>
<dbReference type="EMBL" id="JACIIX010000010">
    <property type="protein sequence ID" value="MBB6211222.1"/>
    <property type="molecule type" value="Genomic_DNA"/>
</dbReference>
<evidence type="ECO:0000313" key="2">
    <source>
        <dbReference type="EMBL" id="MBB6211222.1"/>
    </source>
</evidence>
<dbReference type="PANTHER" id="PTHR36302">
    <property type="entry name" value="BLR7088 PROTEIN"/>
    <property type="match status" value="1"/>
</dbReference>
<feature type="signal peptide" evidence="1">
    <location>
        <begin position="1"/>
        <end position="27"/>
    </location>
</feature>
<organism evidence="2 3">
    <name type="scientific">Novispirillum itersonii</name>
    <name type="common">Aquaspirillum itersonii</name>
    <dbReference type="NCBI Taxonomy" id="189"/>
    <lineage>
        <taxon>Bacteria</taxon>
        <taxon>Pseudomonadati</taxon>
        <taxon>Pseudomonadota</taxon>
        <taxon>Alphaproteobacteria</taxon>
        <taxon>Rhodospirillales</taxon>
        <taxon>Novispirillaceae</taxon>
        <taxon>Novispirillum</taxon>
    </lineage>
</organism>
<keyword evidence="1" id="KW-0732">Signal</keyword>
<dbReference type="InterPro" id="IPR036182">
    <property type="entry name" value="PCuAC_sf"/>
</dbReference>
<evidence type="ECO:0000256" key="1">
    <source>
        <dbReference type="SAM" id="SignalP"/>
    </source>
</evidence>
<dbReference type="InterPro" id="IPR007410">
    <property type="entry name" value="LpqE-like"/>
</dbReference>
<dbReference type="Proteomes" id="UP000544872">
    <property type="component" value="Unassembled WGS sequence"/>
</dbReference>
<dbReference type="RefSeq" id="WP_260402473.1">
    <property type="nucleotide sequence ID" value="NZ_JACIIX010000010.1"/>
</dbReference>
<proteinExistence type="predicted"/>
<evidence type="ECO:0000313" key="3">
    <source>
        <dbReference type="Proteomes" id="UP000544872"/>
    </source>
</evidence>
<dbReference type="AlphaFoldDB" id="A0A7W9ZGT9"/>
<accession>A0A7W9ZGT9</accession>
<comment type="caution">
    <text evidence="2">The sequence shown here is derived from an EMBL/GenBank/DDBJ whole genome shotgun (WGS) entry which is preliminary data.</text>
</comment>
<dbReference type="Gene3D" id="2.60.40.1890">
    <property type="entry name" value="PCu(A)C copper chaperone"/>
    <property type="match status" value="1"/>
</dbReference>
<dbReference type="SUPFAM" id="SSF110087">
    <property type="entry name" value="DR1885-like metal-binding protein"/>
    <property type="match status" value="1"/>
</dbReference>
<dbReference type="Pfam" id="PF04314">
    <property type="entry name" value="PCuAC"/>
    <property type="match status" value="1"/>
</dbReference>
<keyword evidence="3" id="KW-1185">Reference proteome</keyword>